<name>A0A4U5N0E4_STECR</name>
<gene>
    <name evidence="1" type="ORF">L596_017073</name>
</gene>
<dbReference type="Proteomes" id="UP000298663">
    <property type="component" value="Unassembled WGS sequence"/>
</dbReference>
<dbReference type="AlphaFoldDB" id="A0A4U5N0E4"/>
<comment type="caution">
    <text evidence="1">The sequence shown here is derived from an EMBL/GenBank/DDBJ whole genome shotgun (WGS) entry which is preliminary data.</text>
</comment>
<dbReference type="EMBL" id="AZBU02000005">
    <property type="protein sequence ID" value="TKR75837.1"/>
    <property type="molecule type" value="Genomic_DNA"/>
</dbReference>
<organism evidence="1 2">
    <name type="scientific">Steinernema carpocapsae</name>
    <name type="common">Entomopathogenic nematode</name>
    <dbReference type="NCBI Taxonomy" id="34508"/>
    <lineage>
        <taxon>Eukaryota</taxon>
        <taxon>Metazoa</taxon>
        <taxon>Ecdysozoa</taxon>
        <taxon>Nematoda</taxon>
        <taxon>Chromadorea</taxon>
        <taxon>Rhabditida</taxon>
        <taxon>Tylenchina</taxon>
        <taxon>Panagrolaimomorpha</taxon>
        <taxon>Strongyloidoidea</taxon>
        <taxon>Steinernematidae</taxon>
        <taxon>Steinernema</taxon>
    </lineage>
</organism>
<protein>
    <submittedName>
        <fullName evidence="1">Uncharacterized protein</fullName>
    </submittedName>
</protein>
<sequence length="272" mass="31625">MSVKTMDDNLKDFHKTPPSLRDICFKGIIRNFALKFYGTNTQIEDVDLFPMPLTVQQQLRQIIKDSLDYRQKFSVLIPKTMGLAFYIHEGKFCEKRTTMRLHHLKLISDDKYLAMCLGTGLESELIRVHAELINSGEWEAAKLRWGEVERQTHTVVAAIRWFRVYDAWPILYPFLLVLEAGVKNFMKRKWWSGVDLIIRVIQGRKECLDTEGLAEVLNRLYDKAEEEGDECKREFRRAAAGLMLDYILPYRALKEVEDEKFVVRGGQAGEAS</sequence>
<reference evidence="1 2" key="2">
    <citation type="journal article" date="2019" name="G3 (Bethesda)">
        <title>Hybrid Assembly of the Genome of the Entomopathogenic Nematode Steinernema carpocapsae Identifies the X-Chromosome.</title>
        <authorList>
            <person name="Serra L."/>
            <person name="Macchietto M."/>
            <person name="Macias-Munoz A."/>
            <person name="McGill C.J."/>
            <person name="Rodriguez I.M."/>
            <person name="Rodriguez B."/>
            <person name="Murad R."/>
            <person name="Mortazavi A."/>
        </authorList>
    </citation>
    <scope>NUCLEOTIDE SEQUENCE [LARGE SCALE GENOMIC DNA]</scope>
    <source>
        <strain evidence="1 2">ALL</strain>
    </source>
</reference>
<accession>A0A4U5N0E4</accession>
<evidence type="ECO:0000313" key="1">
    <source>
        <dbReference type="EMBL" id="TKR75837.1"/>
    </source>
</evidence>
<proteinExistence type="predicted"/>
<reference evidence="1 2" key="1">
    <citation type="journal article" date="2015" name="Genome Biol.">
        <title>Comparative genomics of Steinernema reveals deeply conserved gene regulatory networks.</title>
        <authorList>
            <person name="Dillman A.R."/>
            <person name="Macchietto M."/>
            <person name="Porter C.F."/>
            <person name="Rogers A."/>
            <person name="Williams B."/>
            <person name="Antoshechkin I."/>
            <person name="Lee M.M."/>
            <person name="Goodwin Z."/>
            <person name="Lu X."/>
            <person name="Lewis E.E."/>
            <person name="Goodrich-Blair H."/>
            <person name="Stock S.P."/>
            <person name="Adams B.J."/>
            <person name="Sternberg P.W."/>
            <person name="Mortazavi A."/>
        </authorList>
    </citation>
    <scope>NUCLEOTIDE SEQUENCE [LARGE SCALE GENOMIC DNA]</scope>
    <source>
        <strain evidence="1 2">ALL</strain>
    </source>
</reference>
<evidence type="ECO:0000313" key="2">
    <source>
        <dbReference type="Proteomes" id="UP000298663"/>
    </source>
</evidence>
<keyword evidence="2" id="KW-1185">Reference proteome</keyword>